<gene>
    <name evidence="1" type="ORF">S01H4_47210</name>
</gene>
<name>X1DLM9_9ZZZZ</name>
<reference evidence="1" key="1">
    <citation type="journal article" date="2014" name="Front. Microbiol.">
        <title>High frequency of phylogenetically diverse reductive dehalogenase-homologous genes in deep subseafloor sedimentary metagenomes.</title>
        <authorList>
            <person name="Kawai M."/>
            <person name="Futagami T."/>
            <person name="Toyoda A."/>
            <person name="Takaki Y."/>
            <person name="Nishi S."/>
            <person name="Hori S."/>
            <person name="Arai W."/>
            <person name="Tsubouchi T."/>
            <person name="Morono Y."/>
            <person name="Uchiyama I."/>
            <person name="Ito T."/>
            <person name="Fujiyama A."/>
            <person name="Inagaki F."/>
            <person name="Takami H."/>
        </authorList>
    </citation>
    <scope>NUCLEOTIDE SEQUENCE</scope>
    <source>
        <strain evidence="1">Expedition CK06-06</strain>
    </source>
</reference>
<sequence>MGEAMAPEISQLQSQLSSQRLGLFGGLAQTAMPLFAQGAQLPYQYGMQAAGLLGSLGQPDMVAPDIAYHKSSWEQYGMPLLEALMSAGGTALGTAVGGGGG</sequence>
<organism evidence="1">
    <name type="scientific">marine sediment metagenome</name>
    <dbReference type="NCBI Taxonomy" id="412755"/>
    <lineage>
        <taxon>unclassified sequences</taxon>
        <taxon>metagenomes</taxon>
        <taxon>ecological metagenomes</taxon>
    </lineage>
</organism>
<proteinExistence type="predicted"/>
<dbReference type="AlphaFoldDB" id="X1DLM9"/>
<dbReference type="EMBL" id="BART01026473">
    <property type="protein sequence ID" value="GAG97321.1"/>
    <property type="molecule type" value="Genomic_DNA"/>
</dbReference>
<accession>X1DLM9</accession>
<evidence type="ECO:0000313" key="1">
    <source>
        <dbReference type="EMBL" id="GAG97321.1"/>
    </source>
</evidence>
<protein>
    <submittedName>
        <fullName evidence="1">Uncharacterized protein</fullName>
    </submittedName>
</protein>
<comment type="caution">
    <text evidence="1">The sequence shown here is derived from an EMBL/GenBank/DDBJ whole genome shotgun (WGS) entry which is preliminary data.</text>
</comment>